<dbReference type="RefSeq" id="WP_027260967.1">
    <property type="nucleotide sequence ID" value="NZ_FPAW01000005.1"/>
</dbReference>
<feature type="signal peptide" evidence="1">
    <location>
        <begin position="1"/>
        <end position="24"/>
    </location>
</feature>
<dbReference type="GO" id="GO:0006974">
    <property type="term" value="P:DNA damage response"/>
    <property type="evidence" value="ECO:0007669"/>
    <property type="project" value="TreeGrafter"/>
</dbReference>
<dbReference type="Gene3D" id="3.30.110.170">
    <property type="entry name" value="Protein of unknown function (DUF541), domain 1"/>
    <property type="match status" value="1"/>
</dbReference>
<dbReference type="Gene3D" id="3.30.70.2970">
    <property type="entry name" value="Protein of unknown function (DUF541), domain 2"/>
    <property type="match status" value="1"/>
</dbReference>
<dbReference type="EMBL" id="FPAW01000005">
    <property type="protein sequence ID" value="SFT68021.1"/>
    <property type="molecule type" value="Genomic_DNA"/>
</dbReference>
<evidence type="ECO:0000256" key="1">
    <source>
        <dbReference type="SAM" id="SignalP"/>
    </source>
</evidence>
<keyword evidence="3" id="KW-1185">Reference proteome</keyword>
<dbReference type="InterPro" id="IPR052022">
    <property type="entry name" value="26kDa_periplasmic_antigen"/>
</dbReference>
<name>A0A1I6ZZE8_9RHOB</name>
<dbReference type="PANTHER" id="PTHR34387:SF1">
    <property type="entry name" value="PERIPLASMIC IMMUNOGENIC PROTEIN"/>
    <property type="match status" value="1"/>
</dbReference>
<evidence type="ECO:0008006" key="4">
    <source>
        <dbReference type="Google" id="ProtNLM"/>
    </source>
</evidence>
<dbReference type="OrthoDB" id="9813144at2"/>
<accession>A0A1I6ZZE8</accession>
<gene>
    <name evidence="2" type="ORF">SAMN05216236_10584</name>
</gene>
<keyword evidence="1" id="KW-0732">Signal</keyword>
<dbReference type="Pfam" id="PF04402">
    <property type="entry name" value="SIMPL"/>
    <property type="match status" value="1"/>
</dbReference>
<protein>
    <recommendedName>
        <fullName evidence="4">SIMPL domain-containing protein</fullName>
    </recommendedName>
</protein>
<evidence type="ECO:0000313" key="3">
    <source>
        <dbReference type="Proteomes" id="UP000182466"/>
    </source>
</evidence>
<reference evidence="2 3" key="1">
    <citation type="submission" date="2016-10" db="EMBL/GenBank/DDBJ databases">
        <authorList>
            <person name="de Groot N.N."/>
        </authorList>
    </citation>
    <scope>NUCLEOTIDE SEQUENCE [LARGE SCALE GENOMIC DNA]</scope>
    <source>
        <strain evidence="2 3">CGMCC 1.10959</strain>
    </source>
</reference>
<proteinExistence type="predicted"/>
<dbReference type="eggNOG" id="COG2968">
    <property type="taxonomic scope" value="Bacteria"/>
</dbReference>
<feature type="chain" id="PRO_5010374836" description="SIMPL domain-containing protein" evidence="1">
    <location>
        <begin position="25"/>
        <end position="235"/>
    </location>
</feature>
<dbReference type="PANTHER" id="PTHR34387">
    <property type="entry name" value="SLR1258 PROTEIN"/>
    <property type="match status" value="1"/>
</dbReference>
<organism evidence="2 3">
    <name type="scientific">Sedimentitalea nanhaiensis</name>
    <dbReference type="NCBI Taxonomy" id="999627"/>
    <lineage>
        <taxon>Bacteria</taxon>
        <taxon>Pseudomonadati</taxon>
        <taxon>Pseudomonadota</taxon>
        <taxon>Alphaproteobacteria</taxon>
        <taxon>Rhodobacterales</taxon>
        <taxon>Paracoccaceae</taxon>
        <taxon>Sedimentitalea</taxon>
    </lineage>
</organism>
<dbReference type="InterPro" id="IPR007497">
    <property type="entry name" value="SIMPL/DUF541"/>
</dbReference>
<evidence type="ECO:0000313" key="2">
    <source>
        <dbReference type="EMBL" id="SFT68021.1"/>
    </source>
</evidence>
<sequence length="235" mass="24346">MKRSLGIAAMAAILAMAATGPAMAESASRQITVTGEGRIEAVPDMATITLGVTHEATEAKAAMDATSDAVAQILERLAAMGLAPRDIQTQRFSLNPVWSNRAASNGERAEITGFVASNMVLARVRDLDTLGPLLDAVISEGANDFNGLNFSVQEQRPLIEAARKAAVEDGIAKARQLAEAAGVTLGPVVSIADHGGNTPRPMMMEMAAARESSMPVAAGEITLSASVSMVFAIAE</sequence>
<dbReference type="AlphaFoldDB" id="A0A1I6ZZE8"/>
<dbReference type="Proteomes" id="UP000182466">
    <property type="component" value="Unassembled WGS sequence"/>
</dbReference>
<dbReference type="STRING" id="999627.SAMN05216236_10584"/>